<feature type="domain" description="Histidine kinase" evidence="19">
    <location>
        <begin position="266"/>
        <end position="355"/>
    </location>
</feature>
<dbReference type="InterPro" id="IPR005467">
    <property type="entry name" value="His_kinase_dom"/>
</dbReference>
<keyword evidence="12 15" id="KW-0902">Two-component regulatory system</keyword>
<evidence type="ECO:0000256" key="3">
    <source>
        <dbReference type="ARBA" id="ARBA00022485"/>
    </source>
</evidence>
<keyword evidence="10 15" id="KW-0067">ATP-binding</keyword>
<organism evidence="20 21">
    <name type="scientific">Paenibacillus spiritus</name>
    <dbReference type="NCBI Taxonomy" id="2496557"/>
    <lineage>
        <taxon>Bacteria</taxon>
        <taxon>Bacillati</taxon>
        <taxon>Bacillota</taxon>
        <taxon>Bacilli</taxon>
        <taxon>Bacillales</taxon>
        <taxon>Paenibacillaceae</taxon>
        <taxon>Paenibacillus</taxon>
    </lineage>
</organism>
<keyword evidence="11 16" id="KW-0408">Iron</keyword>
<dbReference type="SUPFAM" id="SSF55874">
    <property type="entry name" value="ATPase domain of HSP90 chaperone/DNA topoisomerase II/histidine kinase"/>
    <property type="match status" value="1"/>
</dbReference>
<keyword evidence="9 15" id="KW-0418">Kinase</keyword>
<dbReference type="AlphaFoldDB" id="A0A5J5FWQ4"/>
<feature type="modified residue" description="Phosphohistidine; by autocatalysis" evidence="17">
    <location>
        <position position="167"/>
    </location>
</feature>
<evidence type="ECO:0000256" key="7">
    <source>
        <dbReference type="ARBA" id="ARBA00022723"/>
    </source>
</evidence>
<evidence type="ECO:0000256" key="5">
    <source>
        <dbReference type="ARBA" id="ARBA00022553"/>
    </source>
</evidence>
<dbReference type="Pfam" id="PF07730">
    <property type="entry name" value="HisKA_3"/>
    <property type="match status" value="1"/>
</dbReference>
<dbReference type="GO" id="GO:0005737">
    <property type="term" value="C:cytoplasm"/>
    <property type="evidence" value="ECO:0007669"/>
    <property type="project" value="UniProtKB-SubCell"/>
</dbReference>
<evidence type="ECO:0000256" key="9">
    <source>
        <dbReference type="ARBA" id="ARBA00022777"/>
    </source>
</evidence>
<evidence type="ECO:0000256" key="1">
    <source>
        <dbReference type="ARBA" id="ARBA00000085"/>
    </source>
</evidence>
<dbReference type="InterPro" id="IPR050482">
    <property type="entry name" value="Sensor_HK_TwoCompSys"/>
</dbReference>
<dbReference type="Pfam" id="PF02518">
    <property type="entry name" value="HATPase_c"/>
    <property type="match status" value="1"/>
</dbReference>
<evidence type="ECO:0000256" key="10">
    <source>
        <dbReference type="ARBA" id="ARBA00022840"/>
    </source>
</evidence>
<dbReference type="Proteomes" id="UP000367750">
    <property type="component" value="Unassembled WGS sequence"/>
</dbReference>
<dbReference type="InterPro" id="IPR017203">
    <property type="entry name" value="Sig_transdc_His_kinase_NreB"/>
</dbReference>
<dbReference type="GO" id="GO:0046983">
    <property type="term" value="F:protein dimerization activity"/>
    <property type="evidence" value="ECO:0007669"/>
    <property type="project" value="InterPro"/>
</dbReference>
<comment type="cofactor">
    <cofactor evidence="16">
        <name>[4Fe-4S] cluster</name>
        <dbReference type="ChEBI" id="CHEBI:49883"/>
    </cofactor>
    <text evidence="16">Binds 1 [4Fe-4S] cluster.</text>
</comment>
<comment type="subcellular location">
    <subcellularLocation>
        <location evidence="2">Cytoplasm</location>
    </subcellularLocation>
</comment>
<keyword evidence="18" id="KW-0175">Coiled coil</keyword>
<dbReference type="Gene3D" id="1.20.5.1930">
    <property type="match status" value="1"/>
</dbReference>
<dbReference type="GO" id="GO:0000155">
    <property type="term" value="F:phosphorelay sensor kinase activity"/>
    <property type="evidence" value="ECO:0007669"/>
    <property type="project" value="InterPro"/>
</dbReference>
<dbReference type="InterPro" id="IPR000014">
    <property type="entry name" value="PAS"/>
</dbReference>
<dbReference type="PRINTS" id="PR00344">
    <property type="entry name" value="BCTRLSENSOR"/>
</dbReference>
<dbReference type="PROSITE" id="PS50109">
    <property type="entry name" value="HIS_KIN"/>
    <property type="match status" value="1"/>
</dbReference>
<gene>
    <name evidence="20" type="ORF">F4V43_16610</name>
</gene>
<sequence>MDVQLTAKVDADTLNRLTGLLFANSREAIILVDGSGGIVAMNRAAEEIMGPAVTQELHRLQERAICEACRGYTSETELRTCADCYLNAPDTSNFSSFQVFLETGGKGPEPYTASFQLIDPERGIRAFMLRNQTRQYQAQETYYRNKMIKHVLEAQENERRRISRELHDSVAQELMSAMVDLRVLKYMTQDQSLIGKMQQTKAVLTRLLGDIRNLSVELRPATLDDFGLEAAFRSHFKRLEENYGFGVEFVSELPCRRYPSEIETVIYRVCQEAVLNAMKYAQVDEVRVTLTENEGRLRLTVSDDGAGMTPGAEPSGTGLGLYGMRERTELVGGSFTLDSRQGGGTTITAEVPAAGDCL</sequence>
<evidence type="ECO:0000256" key="15">
    <source>
        <dbReference type="PIRNR" id="PIRNR037432"/>
    </source>
</evidence>
<evidence type="ECO:0000256" key="11">
    <source>
        <dbReference type="ARBA" id="ARBA00023004"/>
    </source>
</evidence>
<dbReference type="EMBL" id="VYKK01000027">
    <property type="protein sequence ID" value="KAA8998372.1"/>
    <property type="molecule type" value="Genomic_DNA"/>
</dbReference>
<dbReference type="InterPro" id="IPR036890">
    <property type="entry name" value="HATPase_C_sf"/>
</dbReference>
<dbReference type="GO" id="GO:0051539">
    <property type="term" value="F:4 iron, 4 sulfur cluster binding"/>
    <property type="evidence" value="ECO:0007669"/>
    <property type="project" value="UniProtKB-KW"/>
</dbReference>
<comment type="caution">
    <text evidence="20">The sequence shown here is derived from an EMBL/GenBank/DDBJ whole genome shotgun (WGS) entry which is preliminary data.</text>
</comment>
<keyword evidence="6 15" id="KW-0808">Transferase</keyword>
<dbReference type="OrthoDB" id="9760839at2"/>
<dbReference type="SMART" id="SM00387">
    <property type="entry name" value="HATPase_c"/>
    <property type="match status" value="1"/>
</dbReference>
<reference evidence="20 21" key="1">
    <citation type="submission" date="2019-09" db="EMBL/GenBank/DDBJ databases">
        <title>Bacillus ochoae sp. nov., Paenibacillus whitsoniae sp. nov., Paenibacillus spiritus sp. nov. Isolated from the Mars Exploration Rover during spacecraft assembly.</title>
        <authorList>
            <person name="Seuylemezian A."/>
            <person name="Vaishampayan P."/>
        </authorList>
    </citation>
    <scope>NUCLEOTIDE SEQUENCE [LARGE SCALE GENOMIC DNA]</scope>
    <source>
        <strain evidence="20 21">MER_111</strain>
    </source>
</reference>
<accession>A0A5J5FWQ4</accession>
<dbReference type="GO" id="GO:0016020">
    <property type="term" value="C:membrane"/>
    <property type="evidence" value="ECO:0007669"/>
    <property type="project" value="InterPro"/>
</dbReference>
<keyword evidence="3 16" id="KW-0004">4Fe-4S</keyword>
<dbReference type="InterPro" id="IPR011712">
    <property type="entry name" value="Sig_transdc_His_kin_sub3_dim/P"/>
</dbReference>
<dbReference type="PANTHER" id="PTHR24421:SF10">
    <property type="entry name" value="NITRATE_NITRITE SENSOR PROTEIN NARQ"/>
    <property type="match status" value="1"/>
</dbReference>
<protein>
    <recommendedName>
        <fullName evidence="15">Sensor histidine kinase</fullName>
        <ecNumber evidence="15">2.7.13.3</ecNumber>
    </recommendedName>
</protein>
<keyword evidence="5 17" id="KW-0597">Phosphoprotein</keyword>
<keyword evidence="13 16" id="KW-0411">Iron-sulfur</keyword>
<comment type="catalytic activity">
    <reaction evidence="1 15">
        <text>ATP + protein L-histidine = ADP + protein N-phospho-L-histidine.</text>
        <dbReference type="EC" id="2.7.13.3"/>
    </reaction>
</comment>
<feature type="binding site" evidence="16">
    <location>
        <position position="66"/>
    </location>
    <ligand>
        <name>[4Fe-4S] cluster</name>
        <dbReference type="ChEBI" id="CHEBI:49883"/>
    </ligand>
</feature>
<keyword evidence="7 16" id="KW-0479">Metal-binding</keyword>
<dbReference type="PANTHER" id="PTHR24421">
    <property type="entry name" value="NITRATE/NITRITE SENSOR PROTEIN NARX-RELATED"/>
    <property type="match status" value="1"/>
</dbReference>
<comment type="function">
    <text evidence="14">Member of the two-component regulatory system NreB/NreC involved in the control of dissimilatory nitrate/nitrite reduction in response to oxygen. NreB functions as a direct oxygen sensor histidine kinase which is autophosphorylated, in the absence of oxygen, probably at the conserved histidine residue, and transfers its phosphate group probably to a conserved aspartate residue of NreC. NreB/NreC activates the expression of the nitrate (narGHJI) and nitrite (nir) reductase operons, as well as the putative nitrate transporter gene narT.</text>
</comment>
<keyword evidence="8 15" id="KW-0547">Nucleotide-binding</keyword>
<dbReference type="InterPro" id="IPR003594">
    <property type="entry name" value="HATPase_dom"/>
</dbReference>
<name>A0A5J5FWQ4_9BACL</name>
<evidence type="ECO:0000256" key="17">
    <source>
        <dbReference type="PIRSR" id="PIRSR037432-51"/>
    </source>
</evidence>
<dbReference type="Pfam" id="PF13188">
    <property type="entry name" value="PAS_8"/>
    <property type="match status" value="1"/>
</dbReference>
<feature type="binding site" evidence="16">
    <location>
        <position position="81"/>
    </location>
    <ligand>
        <name>[4Fe-4S] cluster</name>
        <dbReference type="ChEBI" id="CHEBI:49883"/>
    </ligand>
</feature>
<dbReference type="GO" id="GO:0005524">
    <property type="term" value="F:ATP binding"/>
    <property type="evidence" value="ECO:0007669"/>
    <property type="project" value="UniProtKB-KW"/>
</dbReference>
<proteinExistence type="predicted"/>
<dbReference type="CDD" id="cd16917">
    <property type="entry name" value="HATPase_UhpB-NarQ-NarX-like"/>
    <property type="match status" value="1"/>
</dbReference>
<evidence type="ECO:0000259" key="19">
    <source>
        <dbReference type="PROSITE" id="PS50109"/>
    </source>
</evidence>
<evidence type="ECO:0000256" key="14">
    <source>
        <dbReference type="ARBA" id="ARBA00024827"/>
    </source>
</evidence>
<dbReference type="Gene3D" id="3.30.565.10">
    <property type="entry name" value="Histidine kinase-like ATPase, C-terminal domain"/>
    <property type="match status" value="1"/>
</dbReference>
<evidence type="ECO:0000256" key="12">
    <source>
        <dbReference type="ARBA" id="ARBA00023012"/>
    </source>
</evidence>
<evidence type="ECO:0000256" key="18">
    <source>
        <dbReference type="SAM" id="Coils"/>
    </source>
</evidence>
<dbReference type="EC" id="2.7.13.3" evidence="15"/>
<evidence type="ECO:0000256" key="6">
    <source>
        <dbReference type="ARBA" id="ARBA00022679"/>
    </source>
</evidence>
<evidence type="ECO:0000256" key="4">
    <source>
        <dbReference type="ARBA" id="ARBA00022490"/>
    </source>
</evidence>
<evidence type="ECO:0000256" key="16">
    <source>
        <dbReference type="PIRSR" id="PIRSR037432-50"/>
    </source>
</evidence>
<dbReference type="PIRSF" id="PIRSF037432">
    <property type="entry name" value="STHK_NreB"/>
    <property type="match status" value="1"/>
</dbReference>
<evidence type="ECO:0000313" key="20">
    <source>
        <dbReference type="EMBL" id="KAA8998372.1"/>
    </source>
</evidence>
<feature type="coiled-coil region" evidence="18">
    <location>
        <begin position="145"/>
        <end position="172"/>
    </location>
</feature>
<evidence type="ECO:0000256" key="13">
    <source>
        <dbReference type="ARBA" id="ARBA00023014"/>
    </source>
</evidence>
<evidence type="ECO:0000256" key="2">
    <source>
        <dbReference type="ARBA" id="ARBA00004496"/>
    </source>
</evidence>
<dbReference type="GO" id="GO:0005506">
    <property type="term" value="F:iron ion binding"/>
    <property type="evidence" value="ECO:0007669"/>
    <property type="project" value="InterPro"/>
</dbReference>
<evidence type="ECO:0000256" key="8">
    <source>
        <dbReference type="ARBA" id="ARBA00022741"/>
    </source>
</evidence>
<keyword evidence="21" id="KW-1185">Reference proteome</keyword>
<feature type="binding site" evidence="16">
    <location>
        <position position="69"/>
    </location>
    <ligand>
        <name>[4Fe-4S] cluster</name>
        <dbReference type="ChEBI" id="CHEBI:49883"/>
    </ligand>
</feature>
<feature type="binding site" evidence="16">
    <location>
        <position position="84"/>
    </location>
    <ligand>
        <name>[4Fe-4S] cluster</name>
        <dbReference type="ChEBI" id="CHEBI:49883"/>
    </ligand>
</feature>
<evidence type="ECO:0000313" key="21">
    <source>
        <dbReference type="Proteomes" id="UP000367750"/>
    </source>
</evidence>
<comment type="PTM">
    <text evidence="17">Autophosphorylated.</text>
</comment>
<keyword evidence="4" id="KW-0963">Cytoplasm</keyword>
<dbReference type="InterPro" id="IPR004358">
    <property type="entry name" value="Sig_transdc_His_kin-like_C"/>
</dbReference>